<dbReference type="GO" id="GO:0005886">
    <property type="term" value="C:plasma membrane"/>
    <property type="evidence" value="ECO:0007669"/>
    <property type="project" value="UniProtKB-SubCell"/>
</dbReference>
<dbReference type="Pfam" id="PF21623">
    <property type="entry name" value="HK_sensor_dom_bact"/>
    <property type="match status" value="1"/>
</dbReference>
<name>A0A220URL4_9GAMM</name>
<keyword evidence="7 8" id="KW-1133">Transmembrane helix</keyword>
<evidence type="ECO:0000256" key="4">
    <source>
        <dbReference type="ARBA" id="ARBA00022475"/>
    </source>
</evidence>
<evidence type="ECO:0000256" key="8">
    <source>
        <dbReference type="SAM" id="Phobius"/>
    </source>
</evidence>
<dbReference type="Proteomes" id="UP000198367">
    <property type="component" value="Chromosome"/>
</dbReference>
<dbReference type="InterPro" id="IPR029151">
    <property type="entry name" value="Sensor-like_sf"/>
</dbReference>
<dbReference type="KEGG" id="sbj:CF168_16455"/>
<dbReference type="GO" id="GO:0000155">
    <property type="term" value="F:phosphorelay sensor kinase activity"/>
    <property type="evidence" value="ECO:0007669"/>
    <property type="project" value="InterPro"/>
</dbReference>
<keyword evidence="4" id="KW-1003">Cell membrane</keyword>
<keyword evidence="10" id="KW-0808">Transferase</keyword>
<keyword evidence="5" id="KW-0597">Phosphoprotein</keyword>
<organism evidence="10 11">
    <name type="scientific">Shewanella bicestrii</name>
    <dbReference type="NCBI Taxonomy" id="2018305"/>
    <lineage>
        <taxon>Bacteria</taxon>
        <taxon>Pseudomonadati</taxon>
        <taxon>Pseudomonadota</taxon>
        <taxon>Gammaproteobacteria</taxon>
        <taxon>Alteromonadales</taxon>
        <taxon>Shewanellaceae</taxon>
        <taxon>Shewanella</taxon>
    </lineage>
</organism>
<gene>
    <name evidence="10" type="ORF">CF168_16455</name>
</gene>
<feature type="domain" description="Histidine kinase" evidence="9">
    <location>
        <begin position="392"/>
        <end position="623"/>
    </location>
</feature>
<dbReference type="EC" id="2.7.13.3" evidence="3"/>
<dbReference type="InterPro" id="IPR003661">
    <property type="entry name" value="HisK_dim/P_dom"/>
</dbReference>
<sequence length="632" mass="70654">MILSKTMTPLQLLSRYWLKLMLPWLLLVPLLSLVLYQKRHEEAMTPLARQAAMVLADANQTIAYYLGSLKRDALFLAKYQLLLDTASGKNTDLSTVEHFFKAFSEASQQYDQVRWLDNDAMEKVRINLINQVAQIVPQTELQSKQGRYYIAPSLALEPDTFYFSPLDLNVENKVIETPIKPMLRITTPVFLASGERQGFIALNFLAQTLLDAIASTAKGGVELSMLNADGYWLLAPQPQMAWGFMYGREDLKFGNNYPEAWQAISKNTELAFTTSKGFWDYENVQKLGHTSLPNWHLVAHISPAVLDHITFQCILEASSVGLLLLILGSIVCWRAAKSMYERDKLHDDLTEQQRRLASSNKALAQSLQHLHDTQQQLIETGKLSSLGMMVAGVAHELNTPVGASLMTLSSMKNECLRLQSAFETGLKRSDVDTYFEHFNEGAEIVRANLERAASLVKSFKRLAVDRTGEERRVFKLTGLVQDMLHTSWLRMKKQSHELNIDIAPEIELNSYPGALGQVLENLVSNALIHAFDDVTNGQIYITAYSLEDAFIAITVTDNGCGMDDATLKQIFDPFFTTRRGKGGTGLGLHLAHQLVTQLLGGYIKVTSEQGKGTCFTLTLPTNAPESHKMTLG</sequence>
<accession>A0A220URL4</accession>
<feature type="transmembrane region" description="Helical" evidence="8">
    <location>
        <begin position="16"/>
        <end position="36"/>
    </location>
</feature>
<keyword evidence="8" id="KW-0472">Membrane</keyword>
<dbReference type="AlphaFoldDB" id="A0A220URL4"/>
<evidence type="ECO:0000313" key="10">
    <source>
        <dbReference type="EMBL" id="ASK70313.1"/>
    </source>
</evidence>
<keyword evidence="10" id="KW-0418">Kinase</keyword>
<evidence type="ECO:0000256" key="1">
    <source>
        <dbReference type="ARBA" id="ARBA00000085"/>
    </source>
</evidence>
<evidence type="ECO:0000256" key="3">
    <source>
        <dbReference type="ARBA" id="ARBA00012438"/>
    </source>
</evidence>
<dbReference type="InterPro" id="IPR005467">
    <property type="entry name" value="His_kinase_dom"/>
</dbReference>
<dbReference type="Gene3D" id="3.30.565.10">
    <property type="entry name" value="Histidine kinase-like ATPase, C-terminal domain"/>
    <property type="match status" value="1"/>
</dbReference>
<dbReference type="Gene3D" id="1.10.287.130">
    <property type="match status" value="1"/>
</dbReference>
<dbReference type="InterPro" id="IPR004358">
    <property type="entry name" value="Sig_transdc_His_kin-like_C"/>
</dbReference>
<dbReference type="InterPro" id="IPR048760">
    <property type="entry name" value="VP0354-like_sensor_dom"/>
</dbReference>
<comment type="catalytic activity">
    <reaction evidence="1">
        <text>ATP + protein L-histidine = ADP + protein N-phospho-L-histidine.</text>
        <dbReference type="EC" id="2.7.13.3"/>
    </reaction>
</comment>
<dbReference type="InterPro" id="IPR036890">
    <property type="entry name" value="HATPase_C_sf"/>
</dbReference>
<protein>
    <recommendedName>
        <fullName evidence="3">histidine kinase</fullName>
        <ecNumber evidence="3">2.7.13.3</ecNumber>
    </recommendedName>
</protein>
<dbReference type="PROSITE" id="PS50109">
    <property type="entry name" value="HIS_KIN"/>
    <property type="match status" value="1"/>
</dbReference>
<keyword evidence="6 8" id="KW-0812">Transmembrane</keyword>
<evidence type="ECO:0000313" key="11">
    <source>
        <dbReference type="Proteomes" id="UP000198367"/>
    </source>
</evidence>
<dbReference type="SUPFAM" id="SSF103190">
    <property type="entry name" value="Sensory domain-like"/>
    <property type="match status" value="2"/>
</dbReference>
<proteinExistence type="predicted"/>
<evidence type="ECO:0000256" key="5">
    <source>
        <dbReference type="ARBA" id="ARBA00022553"/>
    </source>
</evidence>
<dbReference type="PANTHER" id="PTHR43065">
    <property type="entry name" value="SENSOR HISTIDINE KINASE"/>
    <property type="match status" value="1"/>
</dbReference>
<keyword evidence="11" id="KW-1185">Reference proteome</keyword>
<dbReference type="CDD" id="cd00082">
    <property type="entry name" value="HisKA"/>
    <property type="match status" value="1"/>
</dbReference>
<dbReference type="EMBL" id="CP022358">
    <property type="protein sequence ID" value="ASK70313.1"/>
    <property type="molecule type" value="Genomic_DNA"/>
</dbReference>
<comment type="subcellular location">
    <subcellularLocation>
        <location evidence="2">Cell membrane</location>
        <topology evidence="2">Multi-pass membrane protein</topology>
    </subcellularLocation>
</comment>
<dbReference type="SMART" id="SM00387">
    <property type="entry name" value="HATPase_c"/>
    <property type="match status" value="1"/>
</dbReference>
<dbReference type="InterPro" id="IPR003594">
    <property type="entry name" value="HATPase_dom"/>
</dbReference>
<dbReference type="PRINTS" id="PR00344">
    <property type="entry name" value="BCTRLSENSOR"/>
</dbReference>
<dbReference type="Pfam" id="PF02518">
    <property type="entry name" value="HATPase_c"/>
    <property type="match status" value="1"/>
</dbReference>
<evidence type="ECO:0000256" key="7">
    <source>
        <dbReference type="ARBA" id="ARBA00022989"/>
    </source>
</evidence>
<reference evidence="10 11" key="1">
    <citation type="submission" date="2017-07" db="EMBL/GenBank/DDBJ databases">
        <title>Phenotypical and genomic characterization of a clinical isolate of Shewanella bicestrii sp. nov. producing an extended-spectrum beta-lactamase and a new oxacillinase variant.</title>
        <authorList>
            <person name="Jousset A.B."/>
            <person name="Bonnin R.A."/>
            <person name="Girlich D."/>
            <person name="Dabos L."/>
            <person name="Potron A."/>
            <person name="Dortet L."/>
            <person name="Glaser P."/>
            <person name="Naas T."/>
        </authorList>
    </citation>
    <scope>NUCLEOTIDE SEQUENCE [LARGE SCALE GENOMIC DNA]</scope>
    <source>
        <strain evidence="10 11">JAB-1</strain>
    </source>
</reference>
<dbReference type="Gene3D" id="3.30.450.20">
    <property type="entry name" value="PAS domain"/>
    <property type="match status" value="2"/>
</dbReference>
<evidence type="ECO:0000256" key="2">
    <source>
        <dbReference type="ARBA" id="ARBA00004651"/>
    </source>
</evidence>
<evidence type="ECO:0000259" key="9">
    <source>
        <dbReference type="PROSITE" id="PS50109"/>
    </source>
</evidence>
<dbReference type="SUPFAM" id="SSF55874">
    <property type="entry name" value="ATPase domain of HSP90 chaperone/DNA topoisomerase II/histidine kinase"/>
    <property type="match status" value="1"/>
</dbReference>
<evidence type="ECO:0000256" key="6">
    <source>
        <dbReference type="ARBA" id="ARBA00022692"/>
    </source>
</evidence>